<name>A0AAV4BMR9_9GAST</name>
<gene>
    <name evidence="2" type="ORF">PoB_004613900</name>
</gene>
<sequence length="144" mass="16476">MKRSSAGLQKKKRKKKKTVKSRSTRQESPLYYVSIEEAFDVISSANISTDRGGIDLMLEELLKKIMYTFQLRPLSCSSLSVKNAKRSGNADADDEGCCQSPNTHQFLSRGQVDLTYVQRMTSGFNKKWILVYQDHLTKFKPFQL</sequence>
<evidence type="ECO:0000313" key="3">
    <source>
        <dbReference type="Proteomes" id="UP000735302"/>
    </source>
</evidence>
<keyword evidence="3" id="KW-1185">Reference proteome</keyword>
<dbReference type="EMBL" id="BLXT01005070">
    <property type="protein sequence ID" value="GFO19634.1"/>
    <property type="molecule type" value="Genomic_DNA"/>
</dbReference>
<feature type="region of interest" description="Disordered" evidence="1">
    <location>
        <begin position="1"/>
        <end position="23"/>
    </location>
</feature>
<evidence type="ECO:0000313" key="2">
    <source>
        <dbReference type="EMBL" id="GFO19634.1"/>
    </source>
</evidence>
<protein>
    <submittedName>
        <fullName evidence="2">KRAB-A domain-containing protein 2</fullName>
    </submittedName>
</protein>
<organism evidence="2 3">
    <name type="scientific">Plakobranchus ocellatus</name>
    <dbReference type="NCBI Taxonomy" id="259542"/>
    <lineage>
        <taxon>Eukaryota</taxon>
        <taxon>Metazoa</taxon>
        <taxon>Spiralia</taxon>
        <taxon>Lophotrochozoa</taxon>
        <taxon>Mollusca</taxon>
        <taxon>Gastropoda</taxon>
        <taxon>Heterobranchia</taxon>
        <taxon>Euthyneura</taxon>
        <taxon>Panpulmonata</taxon>
        <taxon>Sacoglossa</taxon>
        <taxon>Placobranchoidea</taxon>
        <taxon>Plakobranchidae</taxon>
        <taxon>Plakobranchus</taxon>
    </lineage>
</organism>
<reference evidence="2 3" key="1">
    <citation type="journal article" date="2021" name="Elife">
        <title>Chloroplast acquisition without the gene transfer in kleptoplastic sea slugs, Plakobranchus ocellatus.</title>
        <authorList>
            <person name="Maeda T."/>
            <person name="Takahashi S."/>
            <person name="Yoshida T."/>
            <person name="Shimamura S."/>
            <person name="Takaki Y."/>
            <person name="Nagai Y."/>
            <person name="Toyoda A."/>
            <person name="Suzuki Y."/>
            <person name="Arimoto A."/>
            <person name="Ishii H."/>
            <person name="Satoh N."/>
            <person name="Nishiyama T."/>
            <person name="Hasebe M."/>
            <person name="Maruyama T."/>
            <person name="Minagawa J."/>
            <person name="Obokata J."/>
            <person name="Shigenobu S."/>
        </authorList>
    </citation>
    <scope>NUCLEOTIDE SEQUENCE [LARGE SCALE GENOMIC DNA]</scope>
</reference>
<dbReference type="Proteomes" id="UP000735302">
    <property type="component" value="Unassembled WGS sequence"/>
</dbReference>
<accession>A0AAV4BMR9</accession>
<comment type="caution">
    <text evidence="2">The sequence shown here is derived from an EMBL/GenBank/DDBJ whole genome shotgun (WGS) entry which is preliminary data.</text>
</comment>
<evidence type="ECO:0000256" key="1">
    <source>
        <dbReference type="SAM" id="MobiDB-lite"/>
    </source>
</evidence>
<proteinExistence type="predicted"/>
<dbReference type="AlphaFoldDB" id="A0AAV4BMR9"/>